<dbReference type="CDD" id="cd00067">
    <property type="entry name" value="GAL4"/>
    <property type="match status" value="1"/>
</dbReference>
<evidence type="ECO:0000259" key="9">
    <source>
        <dbReference type="PROSITE" id="PS50048"/>
    </source>
</evidence>
<dbReference type="OrthoDB" id="40579at2759"/>
<evidence type="ECO:0000259" key="10">
    <source>
        <dbReference type="PROSITE" id="PS50157"/>
    </source>
</evidence>
<keyword evidence="2" id="KW-0862">Zinc</keyword>
<dbReference type="SMART" id="SM00355">
    <property type="entry name" value="ZnF_C2H2"/>
    <property type="match status" value="2"/>
</dbReference>
<keyword evidence="6" id="KW-0539">Nucleus</keyword>
<evidence type="ECO:0000256" key="5">
    <source>
        <dbReference type="ARBA" id="ARBA00023163"/>
    </source>
</evidence>
<dbReference type="Pfam" id="PF00172">
    <property type="entry name" value="Zn_clus"/>
    <property type="match status" value="1"/>
</dbReference>
<dbReference type="PANTHER" id="PTHR47660">
    <property type="entry name" value="TRANSCRIPTION FACTOR WITH C2H2 AND ZN(2)-CYS(6) DNA BINDING DOMAIN (EUROFUNG)-RELATED-RELATED"/>
    <property type="match status" value="1"/>
</dbReference>
<dbReference type="Pfam" id="PF13912">
    <property type="entry name" value="zf-C2H2_6"/>
    <property type="match status" value="1"/>
</dbReference>
<accession>A0A5N6YNW7</accession>
<evidence type="ECO:0000256" key="1">
    <source>
        <dbReference type="ARBA" id="ARBA00022723"/>
    </source>
</evidence>
<sequence length="827" mass="92485">MNSQAGRTDDAPVGLYQCSLCHRSYARADHLIRHIRSHNADKPFVCDLCQKGFGRIDVLRRHVQSHYTVSREGDSTASDTSKGRVSQACLNCAASKLKCDEEKPCRRCLKRQIICQWAHKSNTLPESQVMAHAAVASNDPMALNNQGSKISVAQDQQSPIPTFPVSMEDQCPVPLLVYGGGQDSAELPSDFGLTEDDMRFLDSLCAADGLRPARPTNSPEGHDRLTFLNHAQASSDGQQVKSKDTLHNSPLSHWTPDTEDNSYMDEEFLFVPKGLDLPGSTGMHRTEILGKSLSRDKRDQVFAIVAQNARIQATSPKLVMRCFPSAELLGTLVQAYFNHQRTEIDSWIHEPTLHLDNESTDMILALAAAGAVTSRVSAIQRLGYALMELARIQIYQKFEDRNILTRHLRYHQAYALILQIGFWSGDKRRMEIAESFRQPIVTMLRRAACFTAEGSLVITPSETDSVGELDQKWRQWVEQESSTRLVYHIFLHDIETSLVCSTNPLISDTELKLPLPYHRRLWEAKTAIEWRDVYKDEFSNHLNGKVPSIAEVIRDLSLLQRYPAHSDRTLAIFITIQSFATLVWNCNQVRPGLAGVWCAPLFHSWQRELQRMLEQIEALCIESGAHRNPLIDLSYQSICLSLCIPFSILEEFAGKDGEKLSAGSSYEVLQHLTPSQLRKAILHAGQVLRIFISMAPSQLNGFCVSCLYFAALTLWTYDLVGTRETMNQTSFPSHEDAGPSPDLIILNGDIDAVTARHFVVSGMLVPALSCANGCIPLTNPTAVMGLFHEALRSSQSDGFPPSKLTLHDVFSYLERSALPRKQMLALV</sequence>
<feature type="region of interest" description="Disordered" evidence="8">
    <location>
        <begin position="233"/>
        <end position="258"/>
    </location>
</feature>
<evidence type="ECO:0000256" key="4">
    <source>
        <dbReference type="ARBA" id="ARBA00023125"/>
    </source>
</evidence>
<reference evidence="11" key="1">
    <citation type="submission" date="2019-04" db="EMBL/GenBank/DDBJ databases">
        <title>Friends and foes A comparative genomics study of 23 Aspergillus species from section Flavi.</title>
        <authorList>
            <consortium name="DOE Joint Genome Institute"/>
            <person name="Kjaerbolling I."/>
            <person name="Vesth T."/>
            <person name="Frisvad J.C."/>
            <person name="Nybo J.L."/>
            <person name="Theobald S."/>
            <person name="Kildgaard S."/>
            <person name="Isbrandt T."/>
            <person name="Kuo A."/>
            <person name="Sato A."/>
            <person name="Lyhne E.K."/>
            <person name="Kogle M.E."/>
            <person name="Wiebenga A."/>
            <person name="Kun R.S."/>
            <person name="Lubbers R.J."/>
            <person name="Makela M.R."/>
            <person name="Barry K."/>
            <person name="Chovatia M."/>
            <person name="Clum A."/>
            <person name="Daum C."/>
            <person name="Haridas S."/>
            <person name="He G."/>
            <person name="LaButti K."/>
            <person name="Lipzen A."/>
            <person name="Mondo S."/>
            <person name="Riley R."/>
            <person name="Salamov A."/>
            <person name="Simmons B.A."/>
            <person name="Magnuson J.K."/>
            <person name="Henrissat B."/>
            <person name="Mortensen U.H."/>
            <person name="Larsen T.O."/>
            <person name="Devries R.P."/>
            <person name="Grigoriev I.V."/>
            <person name="Machida M."/>
            <person name="Baker S.E."/>
            <person name="Andersen M.R."/>
        </authorList>
    </citation>
    <scope>NUCLEOTIDE SEQUENCE</scope>
    <source>
        <strain evidence="11">CBS 117612</strain>
    </source>
</reference>
<evidence type="ECO:0000256" key="7">
    <source>
        <dbReference type="PROSITE-ProRule" id="PRU00042"/>
    </source>
</evidence>
<dbReference type="InterPro" id="IPR001138">
    <property type="entry name" value="Zn2Cys6_DnaBD"/>
</dbReference>
<dbReference type="Pfam" id="PF04082">
    <property type="entry name" value="Fungal_trans"/>
    <property type="match status" value="1"/>
</dbReference>
<dbReference type="Pfam" id="PF00096">
    <property type="entry name" value="zf-C2H2"/>
    <property type="match status" value="1"/>
</dbReference>
<keyword evidence="4" id="KW-0238">DNA-binding</keyword>
<dbReference type="GO" id="GO:0009893">
    <property type="term" value="P:positive regulation of metabolic process"/>
    <property type="evidence" value="ECO:0007669"/>
    <property type="project" value="UniProtKB-ARBA"/>
</dbReference>
<dbReference type="InterPro" id="IPR036236">
    <property type="entry name" value="Znf_C2H2_sf"/>
</dbReference>
<feature type="domain" description="C2H2-type" evidence="10">
    <location>
        <begin position="16"/>
        <end position="43"/>
    </location>
</feature>
<feature type="non-terminal residue" evidence="11">
    <location>
        <position position="827"/>
    </location>
</feature>
<dbReference type="SUPFAM" id="SSF57701">
    <property type="entry name" value="Zn2/Cys6 DNA-binding domain"/>
    <property type="match status" value="1"/>
</dbReference>
<dbReference type="PANTHER" id="PTHR47660:SF2">
    <property type="entry name" value="TRANSCRIPTION FACTOR WITH C2H2 AND ZN(2)-CYS(6) DNA BINDING DOMAIN (EUROFUNG)"/>
    <property type="match status" value="1"/>
</dbReference>
<dbReference type="GO" id="GO:0008270">
    <property type="term" value="F:zinc ion binding"/>
    <property type="evidence" value="ECO:0007669"/>
    <property type="project" value="UniProtKB-KW"/>
</dbReference>
<keyword evidence="7" id="KW-0863">Zinc-finger</keyword>
<dbReference type="SMART" id="SM00066">
    <property type="entry name" value="GAL4"/>
    <property type="match status" value="1"/>
</dbReference>
<dbReference type="Gene3D" id="3.30.160.60">
    <property type="entry name" value="Classic Zinc Finger"/>
    <property type="match status" value="2"/>
</dbReference>
<dbReference type="GO" id="GO:0000981">
    <property type="term" value="F:DNA-binding transcription factor activity, RNA polymerase II-specific"/>
    <property type="evidence" value="ECO:0007669"/>
    <property type="project" value="InterPro"/>
</dbReference>
<dbReference type="GO" id="GO:0006351">
    <property type="term" value="P:DNA-templated transcription"/>
    <property type="evidence" value="ECO:0007669"/>
    <property type="project" value="InterPro"/>
</dbReference>
<keyword evidence="3" id="KW-0805">Transcription regulation</keyword>
<dbReference type="Proteomes" id="UP000325558">
    <property type="component" value="Unassembled WGS sequence"/>
</dbReference>
<organism evidence="11">
    <name type="scientific">Aspergillus arachidicola</name>
    <dbReference type="NCBI Taxonomy" id="656916"/>
    <lineage>
        <taxon>Eukaryota</taxon>
        <taxon>Fungi</taxon>
        <taxon>Dikarya</taxon>
        <taxon>Ascomycota</taxon>
        <taxon>Pezizomycotina</taxon>
        <taxon>Eurotiomycetes</taxon>
        <taxon>Eurotiomycetidae</taxon>
        <taxon>Eurotiales</taxon>
        <taxon>Aspergillaceae</taxon>
        <taxon>Aspergillus</taxon>
        <taxon>Aspergillus subgen. Circumdati</taxon>
    </lineage>
</organism>
<dbReference type="GO" id="GO:0003677">
    <property type="term" value="F:DNA binding"/>
    <property type="evidence" value="ECO:0007669"/>
    <property type="project" value="UniProtKB-KW"/>
</dbReference>
<dbReference type="InterPro" id="IPR036864">
    <property type="entry name" value="Zn2-C6_fun-type_DNA-bd_sf"/>
</dbReference>
<dbReference type="SUPFAM" id="SSF57667">
    <property type="entry name" value="beta-beta-alpha zinc fingers"/>
    <property type="match status" value="1"/>
</dbReference>
<feature type="domain" description="Zn(2)-C6 fungal-type" evidence="9">
    <location>
        <begin position="88"/>
        <end position="117"/>
    </location>
</feature>
<dbReference type="EMBL" id="ML737117">
    <property type="protein sequence ID" value="KAE8346129.1"/>
    <property type="molecule type" value="Genomic_DNA"/>
</dbReference>
<evidence type="ECO:0000256" key="6">
    <source>
        <dbReference type="ARBA" id="ARBA00023242"/>
    </source>
</evidence>
<dbReference type="InterPro" id="IPR007219">
    <property type="entry name" value="XnlR_reg_dom"/>
</dbReference>
<feature type="domain" description="C2H2-type" evidence="10">
    <location>
        <begin position="44"/>
        <end position="66"/>
    </location>
</feature>
<name>A0A5N6YNW7_9EURO</name>
<protein>
    <submittedName>
        <fullName evidence="11">Uncharacterized protein</fullName>
    </submittedName>
</protein>
<dbReference type="PROSITE" id="PS50048">
    <property type="entry name" value="ZN2_CY6_FUNGAL_2"/>
    <property type="match status" value="1"/>
</dbReference>
<dbReference type="InterPro" id="IPR013087">
    <property type="entry name" value="Znf_C2H2_type"/>
</dbReference>
<proteinExistence type="predicted"/>
<dbReference type="AlphaFoldDB" id="A0A5N6YNW7"/>
<dbReference type="PROSITE" id="PS00463">
    <property type="entry name" value="ZN2_CY6_FUNGAL_1"/>
    <property type="match status" value="1"/>
</dbReference>
<dbReference type="Gene3D" id="4.10.240.10">
    <property type="entry name" value="Zn(2)-C6 fungal-type DNA-binding domain"/>
    <property type="match status" value="1"/>
</dbReference>
<dbReference type="PROSITE" id="PS00028">
    <property type="entry name" value="ZINC_FINGER_C2H2_1"/>
    <property type="match status" value="2"/>
</dbReference>
<evidence type="ECO:0000313" key="11">
    <source>
        <dbReference type="EMBL" id="KAE8346129.1"/>
    </source>
</evidence>
<keyword evidence="5" id="KW-0804">Transcription</keyword>
<keyword evidence="1" id="KW-0479">Metal-binding</keyword>
<gene>
    <name evidence="11" type="ORF">BDV24DRAFT_124328</name>
</gene>
<evidence type="ECO:0000256" key="2">
    <source>
        <dbReference type="ARBA" id="ARBA00022833"/>
    </source>
</evidence>
<evidence type="ECO:0000256" key="3">
    <source>
        <dbReference type="ARBA" id="ARBA00023015"/>
    </source>
</evidence>
<dbReference type="PROSITE" id="PS50157">
    <property type="entry name" value="ZINC_FINGER_C2H2_2"/>
    <property type="match status" value="2"/>
</dbReference>
<evidence type="ECO:0000256" key="8">
    <source>
        <dbReference type="SAM" id="MobiDB-lite"/>
    </source>
</evidence>